<evidence type="ECO:0000256" key="7">
    <source>
        <dbReference type="ARBA" id="ARBA00022679"/>
    </source>
</evidence>
<sequence length="355" mass="37990">MNRVRAIRELGQQIWLDDLSRGLIESGELNRLIGEDGLAGVTSNPAIFRQAILKDPRYIDAKAALPASLTDPEARFEALALPDIQAACDAFLPLYQASQGDMGYVSFEVSPSLAHDAAGTVVAAKRLWQTIDRPNVMIKIPATAAGCQAITETLAAGINVNVTLMFSPEHVEQVFAAYVAGLQARVAAGLPVDHLRSVASVFISRVDTKIDAQLPDSAAQLKGKLAVASAQVAYQTWRQHFDPQGSFKALHEQGARPQSLLWASTGTKNPAYSDVLYVETLIGPDTVNTVPGATLAAFRDHGQAARTLDADPDRAQQWVTDAAAIGIDLNAVGRVLQDEGLKLFEQAFAELLAAV</sequence>
<evidence type="ECO:0000256" key="3">
    <source>
        <dbReference type="ARBA" id="ARBA00004857"/>
    </source>
</evidence>
<dbReference type="HAMAP" id="MF_00493">
    <property type="entry name" value="Transaldolase_2"/>
    <property type="match status" value="1"/>
</dbReference>
<dbReference type="CDD" id="cd00955">
    <property type="entry name" value="Transaldolase_like"/>
    <property type="match status" value="1"/>
</dbReference>
<proteinExistence type="inferred from homology"/>
<evidence type="ECO:0000256" key="8">
    <source>
        <dbReference type="ARBA" id="ARBA00023126"/>
    </source>
</evidence>
<evidence type="ECO:0000256" key="1">
    <source>
        <dbReference type="ARBA" id="ARBA00003518"/>
    </source>
</evidence>
<dbReference type="EC" id="2.2.1.2" evidence="5 11"/>
<dbReference type="EMBL" id="JACHHY010000002">
    <property type="protein sequence ID" value="MBB5017162.1"/>
    <property type="molecule type" value="Genomic_DNA"/>
</dbReference>
<dbReference type="PANTHER" id="PTHR10683:SF31">
    <property type="entry name" value="TRANSALDOLASE"/>
    <property type="match status" value="1"/>
</dbReference>
<keyword evidence="7 11" id="KW-0808">Transferase</keyword>
<evidence type="ECO:0000256" key="5">
    <source>
        <dbReference type="ARBA" id="ARBA00013151"/>
    </source>
</evidence>
<dbReference type="Gene3D" id="3.20.20.70">
    <property type="entry name" value="Aldolase class I"/>
    <property type="match status" value="1"/>
</dbReference>
<evidence type="ECO:0000256" key="6">
    <source>
        <dbReference type="ARBA" id="ARBA00022490"/>
    </source>
</evidence>
<reference evidence="12 13" key="1">
    <citation type="submission" date="2020-08" db="EMBL/GenBank/DDBJ databases">
        <title>Genomic Encyclopedia of Type Strains, Phase IV (KMG-IV): sequencing the most valuable type-strain genomes for metagenomic binning, comparative biology and taxonomic classification.</title>
        <authorList>
            <person name="Goeker M."/>
        </authorList>
    </citation>
    <scope>NUCLEOTIDE SEQUENCE [LARGE SCALE GENOMIC DNA]</scope>
    <source>
        <strain evidence="12 13">DSM 27165</strain>
    </source>
</reference>
<name>A0A840MKD0_9PROT</name>
<gene>
    <name evidence="11" type="primary">tal</name>
    <name evidence="12" type="ORF">HNQ59_000424</name>
</gene>
<keyword evidence="13" id="KW-1185">Reference proteome</keyword>
<evidence type="ECO:0000256" key="9">
    <source>
        <dbReference type="ARBA" id="ARBA00023270"/>
    </source>
</evidence>
<keyword evidence="8 11" id="KW-0570">Pentose shunt</keyword>
<comment type="catalytic activity">
    <reaction evidence="10 11">
        <text>D-sedoheptulose 7-phosphate + D-glyceraldehyde 3-phosphate = D-erythrose 4-phosphate + beta-D-fructose 6-phosphate</text>
        <dbReference type="Rhea" id="RHEA:17053"/>
        <dbReference type="ChEBI" id="CHEBI:16897"/>
        <dbReference type="ChEBI" id="CHEBI:57483"/>
        <dbReference type="ChEBI" id="CHEBI:57634"/>
        <dbReference type="ChEBI" id="CHEBI:59776"/>
        <dbReference type="EC" id="2.2.1.2"/>
    </reaction>
</comment>
<dbReference type="RefSeq" id="WP_184034550.1">
    <property type="nucleotide sequence ID" value="NZ_JACHHY010000002.1"/>
</dbReference>
<evidence type="ECO:0000256" key="2">
    <source>
        <dbReference type="ARBA" id="ARBA00004496"/>
    </source>
</evidence>
<dbReference type="InterPro" id="IPR001585">
    <property type="entry name" value="TAL/FSA"/>
</dbReference>
<comment type="similarity">
    <text evidence="4 11">Belongs to the transaldolase family. Type 2 subfamily.</text>
</comment>
<dbReference type="GO" id="GO:0006098">
    <property type="term" value="P:pentose-phosphate shunt"/>
    <property type="evidence" value="ECO:0007669"/>
    <property type="project" value="UniProtKB-UniRule"/>
</dbReference>
<evidence type="ECO:0000256" key="11">
    <source>
        <dbReference type="HAMAP-Rule" id="MF_00493"/>
    </source>
</evidence>
<dbReference type="PANTHER" id="PTHR10683">
    <property type="entry name" value="TRANSALDOLASE"/>
    <property type="match status" value="1"/>
</dbReference>
<dbReference type="GO" id="GO:0005737">
    <property type="term" value="C:cytoplasm"/>
    <property type="evidence" value="ECO:0007669"/>
    <property type="project" value="UniProtKB-SubCell"/>
</dbReference>
<dbReference type="Proteomes" id="UP000575898">
    <property type="component" value="Unassembled WGS sequence"/>
</dbReference>
<dbReference type="NCBIfam" id="TIGR00876">
    <property type="entry name" value="tal_mycobact"/>
    <property type="match status" value="1"/>
</dbReference>
<dbReference type="UniPathway" id="UPA00115">
    <property type="reaction ID" value="UER00414"/>
</dbReference>
<organism evidence="12 13">
    <name type="scientific">Chitinivorax tropicus</name>
    <dbReference type="NCBI Taxonomy" id="714531"/>
    <lineage>
        <taxon>Bacteria</taxon>
        <taxon>Pseudomonadati</taxon>
        <taxon>Pseudomonadota</taxon>
        <taxon>Betaproteobacteria</taxon>
        <taxon>Chitinivorax</taxon>
    </lineage>
</organism>
<dbReference type="InterPro" id="IPR004732">
    <property type="entry name" value="Transaldolase_2"/>
</dbReference>
<dbReference type="GO" id="GO:0004801">
    <property type="term" value="F:transaldolase activity"/>
    <property type="evidence" value="ECO:0007669"/>
    <property type="project" value="UniProtKB-UniRule"/>
</dbReference>
<protein>
    <recommendedName>
        <fullName evidence="5 11">Transaldolase</fullName>
        <ecNumber evidence="5 11">2.2.1.2</ecNumber>
    </recommendedName>
</protein>
<evidence type="ECO:0000256" key="10">
    <source>
        <dbReference type="ARBA" id="ARBA00048810"/>
    </source>
</evidence>
<dbReference type="PROSITE" id="PS01054">
    <property type="entry name" value="TRANSALDOLASE_1"/>
    <property type="match status" value="1"/>
</dbReference>
<evidence type="ECO:0000313" key="13">
    <source>
        <dbReference type="Proteomes" id="UP000575898"/>
    </source>
</evidence>
<dbReference type="Pfam" id="PF00923">
    <property type="entry name" value="TAL_FSA"/>
    <property type="match status" value="1"/>
</dbReference>
<keyword evidence="6 11" id="KW-0963">Cytoplasm</keyword>
<dbReference type="InterPro" id="IPR018225">
    <property type="entry name" value="Transaldolase_AS"/>
</dbReference>
<dbReference type="GO" id="GO:0005975">
    <property type="term" value="P:carbohydrate metabolic process"/>
    <property type="evidence" value="ECO:0007669"/>
    <property type="project" value="InterPro"/>
</dbReference>
<comment type="pathway">
    <text evidence="3 11">Carbohydrate degradation; pentose phosphate pathway; D-glyceraldehyde 3-phosphate and beta-D-fructose 6-phosphate from D-ribose 5-phosphate and D-xylulose 5-phosphate (non-oxidative stage): step 2/3.</text>
</comment>
<dbReference type="SUPFAM" id="SSF51569">
    <property type="entry name" value="Aldolase"/>
    <property type="match status" value="1"/>
</dbReference>
<evidence type="ECO:0000313" key="12">
    <source>
        <dbReference type="EMBL" id="MBB5017162.1"/>
    </source>
</evidence>
<keyword evidence="9 11" id="KW-0704">Schiff base</keyword>
<comment type="caution">
    <text evidence="12">The sequence shown here is derived from an EMBL/GenBank/DDBJ whole genome shotgun (WGS) entry which is preliminary data.</text>
</comment>
<dbReference type="NCBIfam" id="NF002881">
    <property type="entry name" value="PRK03343.1"/>
    <property type="match status" value="1"/>
</dbReference>
<feature type="active site" description="Schiff-base intermediate with substrate" evidence="11">
    <location>
        <position position="139"/>
    </location>
</feature>
<dbReference type="PIRSF" id="PIRSF036915">
    <property type="entry name" value="Trnald_Bac_Plnt"/>
    <property type="match status" value="1"/>
</dbReference>
<comment type="function">
    <text evidence="1 11">Transaldolase is important for the balance of metabolites in the pentose-phosphate pathway.</text>
</comment>
<dbReference type="InterPro" id="IPR013785">
    <property type="entry name" value="Aldolase_TIM"/>
</dbReference>
<accession>A0A840MKD0</accession>
<evidence type="ECO:0000256" key="4">
    <source>
        <dbReference type="ARBA" id="ARBA00008426"/>
    </source>
</evidence>
<comment type="subcellular location">
    <subcellularLocation>
        <location evidence="2 11">Cytoplasm</location>
    </subcellularLocation>
</comment>
<dbReference type="AlphaFoldDB" id="A0A840MKD0"/>